<feature type="transmembrane region" description="Helical" evidence="6">
    <location>
        <begin position="129"/>
        <end position="152"/>
    </location>
</feature>
<feature type="transmembrane region" description="Helical" evidence="6">
    <location>
        <begin position="158"/>
        <end position="179"/>
    </location>
</feature>
<sequence length="223" mass="26133">MAPNKSSDSDDVIDETQVKIFRHGKSVHQILGEGEVADILLWRNRNISAAFLLGMTTIWFLFEVVEYNFVTLICHISITTILVVHIWSIVADIMRWNGPRVLETILQDYSFFQHLATILHTRSNQLLRMVLYISCGTELPSFLLIIFFLYILSLIGTYFSFVSLLYIGFLCIQTLPIVYDHYKEEINNLVEHIIMDLQKKYRRFKKRYLNKIPRGPVKEKKTI</sequence>
<dbReference type="GO" id="GO:0005789">
    <property type="term" value="C:endoplasmic reticulum membrane"/>
    <property type="evidence" value="ECO:0007669"/>
    <property type="project" value="UniProtKB-SubCell"/>
</dbReference>
<comment type="subcellular location">
    <subcellularLocation>
        <location evidence="1 6">Endoplasmic reticulum membrane</location>
        <topology evidence="1 6">Multi-pass membrane protein</topology>
    </subcellularLocation>
</comment>
<feature type="transmembrane region" description="Helical" evidence="6">
    <location>
        <begin position="68"/>
        <end position="90"/>
    </location>
</feature>
<evidence type="ECO:0000313" key="9">
    <source>
        <dbReference type="RefSeq" id="XP_027343289.1"/>
    </source>
</evidence>
<dbReference type="Proteomes" id="UP000694853">
    <property type="component" value="Unplaced"/>
</dbReference>
<evidence type="ECO:0000259" key="7">
    <source>
        <dbReference type="PROSITE" id="PS50845"/>
    </source>
</evidence>
<dbReference type="PROSITE" id="PS50845">
    <property type="entry name" value="RETICULON"/>
    <property type="match status" value="1"/>
</dbReference>
<dbReference type="AlphaFoldDB" id="A0A8B8KKB3"/>
<keyword evidence="4 6" id="KW-1133">Transmembrane helix</keyword>
<name>A0A8B8KKB3_ABRPR</name>
<accession>A0A8B8KKB3</accession>
<evidence type="ECO:0000256" key="1">
    <source>
        <dbReference type="ARBA" id="ARBA00004477"/>
    </source>
</evidence>
<dbReference type="PANTHER" id="PTHR10994">
    <property type="entry name" value="RETICULON"/>
    <property type="match status" value="1"/>
</dbReference>
<protein>
    <recommendedName>
        <fullName evidence="6">Reticulon-like protein</fullName>
    </recommendedName>
</protein>
<evidence type="ECO:0000256" key="3">
    <source>
        <dbReference type="ARBA" id="ARBA00022824"/>
    </source>
</evidence>
<dbReference type="GO" id="GO:0009617">
    <property type="term" value="P:response to bacterium"/>
    <property type="evidence" value="ECO:0007669"/>
    <property type="project" value="InterPro"/>
</dbReference>
<dbReference type="Pfam" id="PF02453">
    <property type="entry name" value="Reticulon"/>
    <property type="match status" value="1"/>
</dbReference>
<feature type="domain" description="Reticulon" evidence="7">
    <location>
        <begin position="36"/>
        <end position="223"/>
    </location>
</feature>
<evidence type="ECO:0000256" key="4">
    <source>
        <dbReference type="ARBA" id="ARBA00022989"/>
    </source>
</evidence>
<dbReference type="InterPro" id="IPR003388">
    <property type="entry name" value="Reticulon"/>
</dbReference>
<keyword evidence="8" id="KW-1185">Reference proteome</keyword>
<dbReference type="InterPro" id="IPR045064">
    <property type="entry name" value="Reticulon-like"/>
</dbReference>
<evidence type="ECO:0000256" key="5">
    <source>
        <dbReference type="ARBA" id="ARBA00023136"/>
    </source>
</evidence>
<keyword evidence="3 6" id="KW-0256">Endoplasmic reticulum</keyword>
<proteinExistence type="predicted"/>
<gene>
    <name evidence="9" type="primary">LOC113855858</name>
</gene>
<reference evidence="8" key="1">
    <citation type="journal article" date="2019" name="Toxins">
        <title>Detection of Abrin-Like and Prepropulchellin-Like Toxin Genes and Transcripts Using Whole Genome Sequencing and Full-Length Transcript Sequencing of Abrus precatorius.</title>
        <authorList>
            <person name="Hovde B.T."/>
            <person name="Daligault H.E."/>
            <person name="Hanschen E.R."/>
            <person name="Kunde Y.A."/>
            <person name="Johnson M.B."/>
            <person name="Starkenburg S.R."/>
            <person name="Johnson S.L."/>
        </authorList>
    </citation>
    <scope>NUCLEOTIDE SEQUENCE [LARGE SCALE GENOMIC DNA]</scope>
</reference>
<reference evidence="9" key="2">
    <citation type="submission" date="2025-08" db="UniProtKB">
        <authorList>
            <consortium name="RefSeq"/>
        </authorList>
    </citation>
    <scope>IDENTIFICATION</scope>
    <source>
        <tissue evidence="9">Young leaves</tissue>
    </source>
</reference>
<dbReference type="RefSeq" id="XP_027343289.1">
    <property type="nucleotide sequence ID" value="XM_027487488.1"/>
</dbReference>
<evidence type="ECO:0000313" key="8">
    <source>
        <dbReference type="Proteomes" id="UP000694853"/>
    </source>
</evidence>
<dbReference type="KEGG" id="aprc:113855858"/>
<feature type="transmembrane region" description="Helical" evidence="6">
    <location>
        <begin position="46"/>
        <end position="62"/>
    </location>
</feature>
<organism evidence="8 9">
    <name type="scientific">Abrus precatorius</name>
    <name type="common">Indian licorice</name>
    <name type="synonym">Glycine abrus</name>
    <dbReference type="NCBI Taxonomy" id="3816"/>
    <lineage>
        <taxon>Eukaryota</taxon>
        <taxon>Viridiplantae</taxon>
        <taxon>Streptophyta</taxon>
        <taxon>Embryophyta</taxon>
        <taxon>Tracheophyta</taxon>
        <taxon>Spermatophyta</taxon>
        <taxon>Magnoliopsida</taxon>
        <taxon>eudicotyledons</taxon>
        <taxon>Gunneridae</taxon>
        <taxon>Pentapetalae</taxon>
        <taxon>rosids</taxon>
        <taxon>fabids</taxon>
        <taxon>Fabales</taxon>
        <taxon>Fabaceae</taxon>
        <taxon>Papilionoideae</taxon>
        <taxon>50 kb inversion clade</taxon>
        <taxon>NPAAA clade</taxon>
        <taxon>indigoferoid/millettioid clade</taxon>
        <taxon>Abreae</taxon>
        <taxon>Abrus</taxon>
    </lineage>
</organism>
<keyword evidence="5 6" id="KW-0472">Membrane</keyword>
<dbReference type="PANTHER" id="PTHR10994:SF85">
    <property type="entry name" value="RETICULON-LIKE PROTEIN B9"/>
    <property type="match status" value="1"/>
</dbReference>
<dbReference type="GeneID" id="113855858"/>
<evidence type="ECO:0000256" key="2">
    <source>
        <dbReference type="ARBA" id="ARBA00022692"/>
    </source>
</evidence>
<evidence type="ECO:0000256" key="6">
    <source>
        <dbReference type="RuleBase" id="RU363132"/>
    </source>
</evidence>
<keyword evidence="2 6" id="KW-0812">Transmembrane</keyword>
<dbReference type="OrthoDB" id="567788at2759"/>